<gene>
    <name evidence="2" type="ORF">NCTC9836_00134</name>
</gene>
<reference evidence="2 3" key="1">
    <citation type="submission" date="2018-06" db="EMBL/GenBank/DDBJ databases">
        <authorList>
            <consortium name="Pathogen Informatics"/>
            <person name="Doyle S."/>
        </authorList>
    </citation>
    <scope>NUCLEOTIDE SEQUENCE [LARGE SCALE GENOMIC DNA]</scope>
    <source>
        <strain evidence="2 3">NCTC9836</strain>
    </source>
</reference>
<protein>
    <submittedName>
        <fullName evidence="2">TnpA, transposase (5' segment)</fullName>
    </submittedName>
</protein>
<feature type="domain" description="DUF4158" evidence="1">
    <location>
        <begin position="8"/>
        <end position="169"/>
    </location>
</feature>
<evidence type="ECO:0000313" key="3">
    <source>
        <dbReference type="Proteomes" id="UP000254664"/>
    </source>
</evidence>
<name>A0A381J5Y2_9CLOT</name>
<proteinExistence type="predicted"/>
<dbReference type="InterPro" id="IPR025296">
    <property type="entry name" value="DUF4158"/>
</dbReference>
<evidence type="ECO:0000313" key="2">
    <source>
        <dbReference type="EMBL" id="SUY45063.1"/>
    </source>
</evidence>
<organism evidence="2 3">
    <name type="scientific">Clostridium putrefaciens</name>
    <dbReference type="NCBI Taxonomy" id="99675"/>
    <lineage>
        <taxon>Bacteria</taxon>
        <taxon>Bacillati</taxon>
        <taxon>Bacillota</taxon>
        <taxon>Clostridia</taxon>
        <taxon>Eubacteriales</taxon>
        <taxon>Clostridiaceae</taxon>
        <taxon>Clostridium</taxon>
    </lineage>
</organism>
<dbReference type="Pfam" id="PF13700">
    <property type="entry name" value="DUF4158"/>
    <property type="match status" value="1"/>
</dbReference>
<sequence length="236" mass="27870">MYLNRRGLLTINQRIELMKNSNDITEKELEYYYTLNFEDIDVINTHRLSYNTLQLTIIRHSGWPLIEFTDIPMRIVQYVANQLDIDSRDFDKYINTKNTKYEHLDSICSLFKYRKYNKNTEALLVDKLLQIAQEDNNSFNLVSNALNILRKDRVIIPSIRTVEQIVWQVKEEVEGLIFNLVDEALTNMKKQQLDNSITVQDDDIKTKLAWLREIPGKASSKTFNEIADRIDFIRSL</sequence>
<dbReference type="Proteomes" id="UP000254664">
    <property type="component" value="Unassembled WGS sequence"/>
</dbReference>
<dbReference type="EMBL" id="UFWZ01000001">
    <property type="protein sequence ID" value="SUY45063.1"/>
    <property type="molecule type" value="Genomic_DNA"/>
</dbReference>
<accession>A0A381J5Y2</accession>
<evidence type="ECO:0000259" key="1">
    <source>
        <dbReference type="Pfam" id="PF13700"/>
    </source>
</evidence>
<dbReference type="AlphaFoldDB" id="A0A381J5Y2"/>
<dbReference type="RefSeq" id="WP_207658366.1">
    <property type="nucleotide sequence ID" value="NZ_UFWZ01000001.1"/>
</dbReference>
<keyword evidence="3" id="KW-1185">Reference proteome</keyword>